<dbReference type="Proteomes" id="UP000288490">
    <property type="component" value="Unassembled WGS sequence"/>
</dbReference>
<evidence type="ECO:0000256" key="2">
    <source>
        <dbReference type="SAM" id="Phobius"/>
    </source>
</evidence>
<keyword evidence="2" id="KW-0812">Transmembrane</keyword>
<keyword evidence="2" id="KW-1133">Transmembrane helix</keyword>
<keyword evidence="2" id="KW-0472">Membrane</keyword>
<dbReference type="OrthoDB" id="1437285at2"/>
<feature type="transmembrane region" description="Helical" evidence="2">
    <location>
        <begin position="200"/>
        <end position="218"/>
    </location>
</feature>
<dbReference type="GO" id="GO:0004175">
    <property type="term" value="F:endopeptidase activity"/>
    <property type="evidence" value="ECO:0007669"/>
    <property type="project" value="UniProtKB-ARBA"/>
</dbReference>
<dbReference type="PANTHER" id="PTHR43592:SF15">
    <property type="entry name" value="CAAX AMINO TERMINAL PROTEASE FAMILY PROTEIN"/>
    <property type="match status" value="1"/>
</dbReference>
<feature type="domain" description="CAAX prenyl protease 2/Lysostaphin resistance protein A-like" evidence="3">
    <location>
        <begin position="114"/>
        <end position="213"/>
    </location>
</feature>
<sequence length="219" mass="25568">MSQKKSFNQLILYIITFFFVWNVYEFVVKPQILLNLSQVSGTLIQTVIKLGIWTVPSFLLIKKNEGIAIKYPDLFSRRVKWTTWFLVMLAIMMYLLIISYIQYGNIAIRESFQPISLINTVLFVGVTEEMVFRGWLLNSLLTKVSKWNAIILSSILFVLIHFPTWIYTNTFNGIISSGGFIQVFLLGILFSWSFMKSKNIFVPMLLHMTWNLFNILFFG</sequence>
<gene>
    <name evidence="4" type="ORF">CBF36_06605</name>
</gene>
<dbReference type="AlphaFoldDB" id="A0A429ZK03"/>
<comment type="caution">
    <text evidence="4">The sequence shown here is derived from an EMBL/GenBank/DDBJ whole genome shotgun (WGS) entry which is preliminary data.</text>
</comment>
<keyword evidence="5" id="KW-1185">Reference proteome</keyword>
<dbReference type="InterPro" id="IPR003675">
    <property type="entry name" value="Rce1/LyrA-like_dom"/>
</dbReference>
<feature type="transmembrane region" description="Helical" evidence="2">
    <location>
        <begin position="115"/>
        <end position="135"/>
    </location>
</feature>
<dbReference type="RefSeq" id="WP_125957666.1">
    <property type="nucleotide sequence ID" value="NZ_JAQEJV010000005.1"/>
</dbReference>
<comment type="similarity">
    <text evidence="1">Belongs to the UPF0177 family.</text>
</comment>
<reference evidence="4 5" key="1">
    <citation type="submission" date="2017-05" db="EMBL/GenBank/DDBJ databases">
        <title>Vagococcus spp. assemblies.</title>
        <authorList>
            <person name="Gulvik C.A."/>
        </authorList>
    </citation>
    <scope>NUCLEOTIDE SEQUENCE [LARGE SCALE GENOMIC DNA]</scope>
    <source>
        <strain evidence="4 5">SS1994</strain>
    </source>
</reference>
<evidence type="ECO:0000313" key="5">
    <source>
        <dbReference type="Proteomes" id="UP000288490"/>
    </source>
</evidence>
<feature type="transmembrane region" description="Helical" evidence="2">
    <location>
        <begin position="173"/>
        <end position="193"/>
    </location>
</feature>
<evidence type="ECO:0000256" key="1">
    <source>
        <dbReference type="ARBA" id="ARBA00009067"/>
    </source>
</evidence>
<feature type="transmembrane region" description="Helical" evidence="2">
    <location>
        <begin position="147"/>
        <end position="167"/>
    </location>
</feature>
<dbReference type="EMBL" id="NGJT01000010">
    <property type="protein sequence ID" value="RST94045.1"/>
    <property type="molecule type" value="Genomic_DNA"/>
</dbReference>
<dbReference type="PANTHER" id="PTHR43592">
    <property type="entry name" value="CAAX AMINO TERMINAL PROTEASE"/>
    <property type="match status" value="1"/>
</dbReference>
<feature type="transmembrane region" description="Helical" evidence="2">
    <location>
        <begin position="7"/>
        <end position="24"/>
    </location>
</feature>
<dbReference type="GO" id="GO:0080120">
    <property type="term" value="P:CAAX-box protein maturation"/>
    <property type="evidence" value="ECO:0007669"/>
    <property type="project" value="UniProtKB-ARBA"/>
</dbReference>
<feature type="transmembrane region" description="Helical" evidence="2">
    <location>
        <begin position="81"/>
        <end position="103"/>
    </location>
</feature>
<protein>
    <recommendedName>
        <fullName evidence="3">CAAX prenyl protease 2/Lysostaphin resistance protein A-like domain-containing protein</fullName>
    </recommendedName>
</protein>
<dbReference type="Pfam" id="PF02517">
    <property type="entry name" value="Rce1-like"/>
    <property type="match status" value="1"/>
</dbReference>
<evidence type="ECO:0000259" key="3">
    <source>
        <dbReference type="Pfam" id="PF02517"/>
    </source>
</evidence>
<feature type="transmembrane region" description="Helical" evidence="2">
    <location>
        <begin position="44"/>
        <end position="61"/>
    </location>
</feature>
<accession>A0A429ZK03</accession>
<evidence type="ECO:0000313" key="4">
    <source>
        <dbReference type="EMBL" id="RST94045.1"/>
    </source>
</evidence>
<organism evidence="4 5">
    <name type="scientific">Vagococcus bubulae</name>
    <dbReference type="NCBI Taxonomy" id="1977868"/>
    <lineage>
        <taxon>Bacteria</taxon>
        <taxon>Bacillati</taxon>
        <taxon>Bacillota</taxon>
        <taxon>Bacilli</taxon>
        <taxon>Lactobacillales</taxon>
        <taxon>Enterococcaceae</taxon>
        <taxon>Vagococcus</taxon>
    </lineage>
</organism>
<name>A0A429ZK03_9ENTE</name>
<proteinExistence type="inferred from homology"/>